<protein>
    <submittedName>
        <fullName evidence="1">Uncharacterized protein</fullName>
    </submittedName>
</protein>
<comment type="caution">
    <text evidence="1">The sequence shown here is derived from an EMBL/GenBank/DDBJ whole genome shotgun (WGS) entry which is preliminary data.</text>
</comment>
<dbReference type="AlphaFoldDB" id="A0AAV2BV79"/>
<accession>A0AAV2BV79</accession>
<name>A0AAV2BV79_9ARAC</name>
<proteinExistence type="predicted"/>
<dbReference type="Proteomes" id="UP001497382">
    <property type="component" value="Unassembled WGS sequence"/>
</dbReference>
<evidence type="ECO:0000313" key="2">
    <source>
        <dbReference type="Proteomes" id="UP001497382"/>
    </source>
</evidence>
<organism evidence="1 2">
    <name type="scientific">Larinioides sclopetarius</name>
    <dbReference type="NCBI Taxonomy" id="280406"/>
    <lineage>
        <taxon>Eukaryota</taxon>
        <taxon>Metazoa</taxon>
        <taxon>Ecdysozoa</taxon>
        <taxon>Arthropoda</taxon>
        <taxon>Chelicerata</taxon>
        <taxon>Arachnida</taxon>
        <taxon>Araneae</taxon>
        <taxon>Araneomorphae</taxon>
        <taxon>Entelegynae</taxon>
        <taxon>Araneoidea</taxon>
        <taxon>Araneidae</taxon>
        <taxon>Larinioides</taxon>
    </lineage>
</organism>
<dbReference type="EMBL" id="CAXIEN010000511">
    <property type="protein sequence ID" value="CAL1299640.1"/>
    <property type="molecule type" value="Genomic_DNA"/>
</dbReference>
<gene>
    <name evidence="1" type="ORF">LARSCL_LOCUS21476</name>
</gene>
<keyword evidence="2" id="KW-1185">Reference proteome</keyword>
<sequence length="53" mass="6651">MLHLWIFCQKIFVSKKFEAVLCKVDMDFFNNHIEQKDKVQLFFYFFFYTNDDK</sequence>
<reference evidence="1 2" key="1">
    <citation type="submission" date="2024-04" db="EMBL/GenBank/DDBJ databases">
        <authorList>
            <person name="Rising A."/>
            <person name="Reimegard J."/>
            <person name="Sonavane S."/>
            <person name="Akerstrom W."/>
            <person name="Nylinder S."/>
            <person name="Hedman E."/>
            <person name="Kallberg Y."/>
        </authorList>
    </citation>
    <scope>NUCLEOTIDE SEQUENCE [LARGE SCALE GENOMIC DNA]</scope>
</reference>
<evidence type="ECO:0000313" key="1">
    <source>
        <dbReference type="EMBL" id="CAL1299640.1"/>
    </source>
</evidence>
<feature type="non-terminal residue" evidence="1">
    <location>
        <position position="53"/>
    </location>
</feature>